<name>A0A517YQA9_9BACT</name>
<dbReference type="KEGG" id="pcor:KS4_04330"/>
<comment type="similarity">
    <text evidence="1 2">Belongs to the OprB family.</text>
</comment>
<dbReference type="GO" id="GO:0016020">
    <property type="term" value="C:membrane"/>
    <property type="evidence" value="ECO:0007669"/>
    <property type="project" value="InterPro"/>
</dbReference>
<organism evidence="4 5">
    <name type="scientific">Poriferisphaera corsica</name>
    <dbReference type="NCBI Taxonomy" id="2528020"/>
    <lineage>
        <taxon>Bacteria</taxon>
        <taxon>Pseudomonadati</taxon>
        <taxon>Planctomycetota</taxon>
        <taxon>Phycisphaerae</taxon>
        <taxon>Phycisphaerales</taxon>
        <taxon>Phycisphaeraceae</taxon>
        <taxon>Poriferisphaera</taxon>
    </lineage>
</organism>
<feature type="compositionally biased region" description="Basic and acidic residues" evidence="3">
    <location>
        <begin position="49"/>
        <end position="96"/>
    </location>
</feature>
<evidence type="ECO:0000256" key="1">
    <source>
        <dbReference type="ARBA" id="ARBA00008769"/>
    </source>
</evidence>
<dbReference type="Gene3D" id="2.40.160.180">
    <property type="entry name" value="Carbohydrate-selective porin OprB"/>
    <property type="match status" value="1"/>
</dbReference>
<dbReference type="OrthoDB" id="260073at2"/>
<evidence type="ECO:0000313" key="4">
    <source>
        <dbReference type="EMBL" id="QDU32401.1"/>
    </source>
</evidence>
<dbReference type="AlphaFoldDB" id="A0A517YQA9"/>
<evidence type="ECO:0000313" key="5">
    <source>
        <dbReference type="Proteomes" id="UP000317369"/>
    </source>
</evidence>
<sequence length="513" mass="56673">MESGLGSLVHDKRQWCDMCRRCETVLLTVVLCFCLGGEVAGFESVASDGKSRAKVKVDAKAAKDGTDQKDEQGNKPSQDGDVKTDDAKSDDDKKDDESDGGGADDKKKDDDDDGGGDDDAKANVPTQQAPAIMPKTRKRVPINLNPLLIDTPVPEIRNPWEDFKFMFLEDYRVRSNIYDTIFFQQASEVMGGGPKDQTFNRLDVGLIWEVLAHRPETYPFIGNGWVEFLLRSGVNIDHTSRFFNLSEESGVLSPVNSLFQQNNVSWNIISYTQSLFKDEVFFTVGRIHPNQYIALLTVANDESLQFLNLAFDGGSVIPQIGTYAPALAIQVLPNDWFSFHGVVVNNDGGPGVTGLNTLGNGNYTFMADLIFKPNIKGVGRGRWHLIAWQSEVEDNAAGGVSTIIEQHFGGGIVAFFRYGYGNHAVAPAKQQVAAGVTILGAMNRIGDMFGAAVAWTDPSSADERQETVFEVFYRVQITNYMQITPDFQVVFNPADNPTSDPLYFWGIRLRTQF</sequence>
<dbReference type="EMBL" id="CP036425">
    <property type="protein sequence ID" value="QDU32401.1"/>
    <property type="molecule type" value="Genomic_DNA"/>
</dbReference>
<dbReference type="GO" id="GO:0008643">
    <property type="term" value="P:carbohydrate transport"/>
    <property type="evidence" value="ECO:0007669"/>
    <property type="project" value="InterPro"/>
</dbReference>
<dbReference type="InterPro" id="IPR007049">
    <property type="entry name" value="Carb-sel_porin_OprB"/>
</dbReference>
<evidence type="ECO:0000256" key="3">
    <source>
        <dbReference type="SAM" id="MobiDB-lite"/>
    </source>
</evidence>
<proteinExistence type="inferred from homology"/>
<reference evidence="4 5" key="1">
    <citation type="submission" date="2019-02" db="EMBL/GenBank/DDBJ databases">
        <title>Deep-cultivation of Planctomycetes and their phenomic and genomic characterization uncovers novel biology.</title>
        <authorList>
            <person name="Wiegand S."/>
            <person name="Jogler M."/>
            <person name="Boedeker C."/>
            <person name="Pinto D."/>
            <person name="Vollmers J."/>
            <person name="Rivas-Marin E."/>
            <person name="Kohn T."/>
            <person name="Peeters S.H."/>
            <person name="Heuer A."/>
            <person name="Rast P."/>
            <person name="Oberbeckmann S."/>
            <person name="Bunk B."/>
            <person name="Jeske O."/>
            <person name="Meyerdierks A."/>
            <person name="Storesund J.E."/>
            <person name="Kallscheuer N."/>
            <person name="Luecker S."/>
            <person name="Lage O.M."/>
            <person name="Pohl T."/>
            <person name="Merkel B.J."/>
            <person name="Hornburger P."/>
            <person name="Mueller R.-W."/>
            <person name="Bruemmer F."/>
            <person name="Labrenz M."/>
            <person name="Spormann A.M."/>
            <person name="Op den Camp H."/>
            <person name="Overmann J."/>
            <person name="Amann R."/>
            <person name="Jetten M.S.M."/>
            <person name="Mascher T."/>
            <person name="Medema M.H."/>
            <person name="Devos D.P."/>
            <person name="Kaster A.-K."/>
            <person name="Ovreas L."/>
            <person name="Rohde M."/>
            <person name="Galperin M.Y."/>
            <person name="Jogler C."/>
        </authorList>
    </citation>
    <scope>NUCLEOTIDE SEQUENCE [LARGE SCALE GENOMIC DNA]</scope>
    <source>
        <strain evidence="4 5">KS4</strain>
    </source>
</reference>
<feature type="region of interest" description="Disordered" evidence="3">
    <location>
        <begin position="45"/>
        <end position="136"/>
    </location>
</feature>
<accession>A0A517YQA9</accession>
<evidence type="ECO:0000256" key="2">
    <source>
        <dbReference type="RuleBase" id="RU363072"/>
    </source>
</evidence>
<keyword evidence="5" id="KW-1185">Reference proteome</keyword>
<gene>
    <name evidence="4" type="ORF">KS4_04330</name>
</gene>
<dbReference type="RefSeq" id="WP_145073945.1">
    <property type="nucleotide sequence ID" value="NZ_CP036425.1"/>
</dbReference>
<dbReference type="Proteomes" id="UP000317369">
    <property type="component" value="Chromosome"/>
</dbReference>
<dbReference type="InterPro" id="IPR038673">
    <property type="entry name" value="OprB_sf"/>
</dbReference>
<dbReference type="GO" id="GO:0015288">
    <property type="term" value="F:porin activity"/>
    <property type="evidence" value="ECO:0007669"/>
    <property type="project" value="InterPro"/>
</dbReference>
<dbReference type="Pfam" id="PF04966">
    <property type="entry name" value="OprB"/>
    <property type="match status" value="1"/>
</dbReference>
<protein>
    <submittedName>
        <fullName evidence="4">Carbohydrate-selective porin, OprB family</fullName>
    </submittedName>
</protein>